<dbReference type="InterPro" id="IPR023214">
    <property type="entry name" value="HAD_sf"/>
</dbReference>
<dbReference type="SFLD" id="SFLDG01129">
    <property type="entry name" value="C1.5:_HAD__Beta-PGM__Phosphata"/>
    <property type="match status" value="1"/>
</dbReference>
<dbReference type="InterPro" id="IPR036412">
    <property type="entry name" value="HAD-like_sf"/>
</dbReference>
<dbReference type="InterPro" id="IPR051806">
    <property type="entry name" value="HAD-like_SPP"/>
</dbReference>
<proteinExistence type="predicted"/>
<dbReference type="GO" id="GO:0050308">
    <property type="term" value="F:sugar-phosphatase activity"/>
    <property type="evidence" value="ECO:0007669"/>
    <property type="project" value="TreeGrafter"/>
</dbReference>
<dbReference type="Pfam" id="PF00702">
    <property type="entry name" value="Hydrolase"/>
    <property type="match status" value="1"/>
</dbReference>
<keyword evidence="3" id="KW-1185">Reference proteome</keyword>
<dbReference type="AlphaFoldDB" id="A0A4Y3R4Q0"/>
<accession>A0A4Y3R4Q0</accession>
<dbReference type="Gene3D" id="1.10.150.240">
    <property type="entry name" value="Putative phosphatase, domain 2"/>
    <property type="match status" value="1"/>
</dbReference>
<dbReference type="SFLD" id="SFLDG01135">
    <property type="entry name" value="C1.5.6:_HAD__Beta-PGM__Phospha"/>
    <property type="match status" value="1"/>
</dbReference>
<dbReference type="InterPro" id="IPR006439">
    <property type="entry name" value="HAD-SF_hydro_IA"/>
</dbReference>
<comment type="caution">
    <text evidence="2">The sequence shown here is derived from an EMBL/GenBank/DDBJ whole genome shotgun (WGS) entry which is preliminary data.</text>
</comment>
<evidence type="ECO:0000313" key="3">
    <source>
        <dbReference type="Proteomes" id="UP000319210"/>
    </source>
</evidence>
<evidence type="ECO:0000313" key="2">
    <source>
        <dbReference type="EMBL" id="GEB50920.1"/>
    </source>
</evidence>
<dbReference type="PANTHER" id="PTHR43481:SF4">
    <property type="entry name" value="GLYCEROL-1-PHOSPHATE PHOSPHOHYDROLASE 1-RELATED"/>
    <property type="match status" value="1"/>
</dbReference>
<feature type="region of interest" description="Disordered" evidence="1">
    <location>
        <begin position="1"/>
        <end position="27"/>
    </location>
</feature>
<sequence>MYDDVLPASAASGDPRTEPGPGPGGADSGAFGVFGVFDALLFDNDGTLLSSMESVRRCWTAWAEEFGITPEEFAAVELHGRPAAEIVADLLPPERVPEALARIERLEVADVPNGGVLPLPGTAALLASLPADRWAVVTSATRELAEARLHAVGIDPPMVIAADDISRGKPDPEPFLLAARRLGVDPARCAVFEDAPAGIQAGRAAGMRTVALATTHTREELADCPGGRPDFVVDDLSAVTAQVTGAGVELGSRDPAAPR</sequence>
<dbReference type="SFLD" id="SFLDS00003">
    <property type="entry name" value="Haloacid_Dehalogenase"/>
    <property type="match status" value="1"/>
</dbReference>
<dbReference type="NCBIfam" id="TIGR01509">
    <property type="entry name" value="HAD-SF-IA-v3"/>
    <property type="match status" value="1"/>
</dbReference>
<reference evidence="2 3" key="1">
    <citation type="submission" date="2019-06" db="EMBL/GenBank/DDBJ databases">
        <title>Whole genome shotgun sequence of Streptomyces cacaoi subsp. cacaoi NBRC 12748.</title>
        <authorList>
            <person name="Hosoyama A."/>
            <person name="Uohara A."/>
            <person name="Ohji S."/>
            <person name="Ichikawa N."/>
        </authorList>
    </citation>
    <scope>NUCLEOTIDE SEQUENCE [LARGE SCALE GENOMIC DNA]</scope>
    <source>
        <strain evidence="2 3">NBRC 12748</strain>
    </source>
</reference>
<dbReference type="InterPro" id="IPR023198">
    <property type="entry name" value="PGP-like_dom2"/>
</dbReference>
<dbReference type="Proteomes" id="UP000319210">
    <property type="component" value="Unassembled WGS sequence"/>
</dbReference>
<protein>
    <submittedName>
        <fullName evidence="2">Phosphatase</fullName>
    </submittedName>
</protein>
<dbReference type="Gene3D" id="3.40.50.1000">
    <property type="entry name" value="HAD superfamily/HAD-like"/>
    <property type="match status" value="1"/>
</dbReference>
<dbReference type="EMBL" id="BJMM01000016">
    <property type="protein sequence ID" value="GEB50920.1"/>
    <property type="molecule type" value="Genomic_DNA"/>
</dbReference>
<name>A0A4Y3R4Q0_STRCI</name>
<dbReference type="OrthoDB" id="9800058at2"/>
<organism evidence="2 3">
    <name type="scientific">Streptomyces cacaoi</name>
    <dbReference type="NCBI Taxonomy" id="1898"/>
    <lineage>
        <taxon>Bacteria</taxon>
        <taxon>Bacillati</taxon>
        <taxon>Actinomycetota</taxon>
        <taxon>Actinomycetes</taxon>
        <taxon>Kitasatosporales</taxon>
        <taxon>Streptomycetaceae</taxon>
        <taxon>Streptomyces</taxon>
    </lineage>
</organism>
<dbReference type="CDD" id="cd07527">
    <property type="entry name" value="HAD_ScGPP-like"/>
    <property type="match status" value="1"/>
</dbReference>
<dbReference type="NCBIfam" id="TIGR01549">
    <property type="entry name" value="HAD-SF-IA-v1"/>
    <property type="match status" value="1"/>
</dbReference>
<dbReference type="SUPFAM" id="SSF56784">
    <property type="entry name" value="HAD-like"/>
    <property type="match status" value="1"/>
</dbReference>
<dbReference type="RefSeq" id="WP_078872760.1">
    <property type="nucleotide sequence ID" value="NZ_BJMM01000016.1"/>
</dbReference>
<evidence type="ECO:0000256" key="1">
    <source>
        <dbReference type="SAM" id="MobiDB-lite"/>
    </source>
</evidence>
<dbReference type="PANTHER" id="PTHR43481">
    <property type="entry name" value="FRUCTOSE-1-PHOSPHATE PHOSPHATASE"/>
    <property type="match status" value="1"/>
</dbReference>
<gene>
    <name evidence="2" type="ORF">SCA03_34710</name>
</gene>